<dbReference type="AlphaFoldDB" id="A0A2P6N2Q3"/>
<reference evidence="1 2" key="1">
    <citation type="journal article" date="2018" name="Genome Biol. Evol.">
        <title>Multiple Roots of Fruiting Body Formation in Amoebozoa.</title>
        <authorList>
            <person name="Hillmann F."/>
            <person name="Forbes G."/>
            <person name="Novohradska S."/>
            <person name="Ferling I."/>
            <person name="Riege K."/>
            <person name="Groth M."/>
            <person name="Westermann M."/>
            <person name="Marz M."/>
            <person name="Spaller T."/>
            <person name="Winckler T."/>
            <person name="Schaap P."/>
            <person name="Glockner G."/>
        </authorList>
    </citation>
    <scope>NUCLEOTIDE SEQUENCE [LARGE SCALE GENOMIC DNA]</scope>
    <source>
        <strain evidence="1 2">Jena</strain>
    </source>
</reference>
<protein>
    <submittedName>
        <fullName evidence="1">Uncharacterized protein</fullName>
    </submittedName>
</protein>
<comment type="caution">
    <text evidence="1">The sequence shown here is derived from an EMBL/GenBank/DDBJ whole genome shotgun (WGS) entry which is preliminary data.</text>
</comment>
<keyword evidence="2" id="KW-1185">Reference proteome</keyword>
<evidence type="ECO:0000313" key="1">
    <source>
        <dbReference type="EMBL" id="PRP78234.1"/>
    </source>
</evidence>
<evidence type="ECO:0000313" key="2">
    <source>
        <dbReference type="Proteomes" id="UP000241769"/>
    </source>
</evidence>
<sequence length="59" mass="6873">MGNQLCGEESDSPQTGFEEILLNSKTQQPFGRMRFITYKFLLSTMIHVYNIHMYKPETA</sequence>
<dbReference type="InParanoid" id="A0A2P6N2Q3"/>
<dbReference type="EMBL" id="MDYQ01000234">
    <property type="protein sequence ID" value="PRP78234.1"/>
    <property type="molecule type" value="Genomic_DNA"/>
</dbReference>
<dbReference type="Proteomes" id="UP000241769">
    <property type="component" value="Unassembled WGS sequence"/>
</dbReference>
<name>A0A2P6N2Q3_9EUKA</name>
<gene>
    <name evidence="1" type="ORF">PROFUN_13844</name>
</gene>
<proteinExistence type="predicted"/>
<accession>A0A2P6N2Q3</accession>
<organism evidence="1 2">
    <name type="scientific">Planoprotostelium fungivorum</name>
    <dbReference type="NCBI Taxonomy" id="1890364"/>
    <lineage>
        <taxon>Eukaryota</taxon>
        <taxon>Amoebozoa</taxon>
        <taxon>Evosea</taxon>
        <taxon>Variosea</taxon>
        <taxon>Cavosteliida</taxon>
        <taxon>Cavosteliaceae</taxon>
        <taxon>Planoprotostelium</taxon>
    </lineage>
</organism>